<feature type="transmembrane region" description="Helical" evidence="14">
    <location>
        <begin position="635"/>
        <end position="657"/>
    </location>
</feature>
<dbReference type="GO" id="GO:0005886">
    <property type="term" value="C:plasma membrane"/>
    <property type="evidence" value="ECO:0007669"/>
    <property type="project" value="UniProtKB-SubCell"/>
</dbReference>
<keyword evidence="6 14" id="KW-0812">Transmembrane</keyword>
<evidence type="ECO:0000256" key="5">
    <source>
        <dbReference type="ARBA" id="ARBA00022673"/>
    </source>
</evidence>
<protein>
    <recommendedName>
        <fullName evidence="15">Ion transport domain-containing protein</fullName>
    </recommendedName>
</protein>
<dbReference type="PROSITE" id="PS50088">
    <property type="entry name" value="ANK_REPEAT"/>
    <property type="match status" value="2"/>
</dbReference>
<dbReference type="PANTHER" id="PTHR10582">
    <property type="entry name" value="TRANSIENT RECEPTOR POTENTIAL ION CHANNEL PROTEIN"/>
    <property type="match status" value="1"/>
</dbReference>
<evidence type="ECO:0000256" key="2">
    <source>
        <dbReference type="ARBA" id="ARBA00022448"/>
    </source>
</evidence>
<accession>A0AAN8KJ89</accession>
<gene>
    <name evidence="16" type="ORF">SNE40_000264</name>
</gene>
<dbReference type="GO" id="GO:0098703">
    <property type="term" value="P:calcium ion import across plasma membrane"/>
    <property type="evidence" value="ECO:0007669"/>
    <property type="project" value="TreeGrafter"/>
</dbReference>
<keyword evidence="11 14" id="KW-0472">Membrane</keyword>
<dbReference type="SUPFAM" id="SSF48403">
    <property type="entry name" value="Ankyrin repeat"/>
    <property type="match status" value="1"/>
</dbReference>
<evidence type="ECO:0000256" key="9">
    <source>
        <dbReference type="ARBA" id="ARBA00022989"/>
    </source>
</evidence>
<dbReference type="InterPro" id="IPR002110">
    <property type="entry name" value="Ankyrin_rpt"/>
</dbReference>
<feature type="transmembrane region" description="Helical" evidence="14">
    <location>
        <begin position="534"/>
        <end position="551"/>
    </location>
</feature>
<dbReference type="GO" id="GO:0005262">
    <property type="term" value="F:calcium channel activity"/>
    <property type="evidence" value="ECO:0007669"/>
    <property type="project" value="UniProtKB-KW"/>
</dbReference>
<dbReference type="AlphaFoldDB" id="A0AAN8KJ89"/>
<feature type="transmembrane region" description="Helical" evidence="14">
    <location>
        <begin position="572"/>
        <end position="594"/>
    </location>
</feature>
<evidence type="ECO:0000256" key="1">
    <source>
        <dbReference type="ARBA" id="ARBA00004651"/>
    </source>
</evidence>
<keyword evidence="2" id="KW-0813">Transport</keyword>
<feature type="transmembrane region" description="Helical" evidence="14">
    <location>
        <begin position="465"/>
        <end position="484"/>
    </location>
</feature>
<dbReference type="InterPro" id="IPR036770">
    <property type="entry name" value="Ankyrin_rpt-contain_sf"/>
</dbReference>
<evidence type="ECO:0000256" key="4">
    <source>
        <dbReference type="ARBA" id="ARBA00022568"/>
    </source>
</evidence>
<evidence type="ECO:0000313" key="16">
    <source>
        <dbReference type="EMBL" id="KAK6194672.1"/>
    </source>
</evidence>
<keyword evidence="13" id="KW-0040">ANK repeat</keyword>
<dbReference type="SMART" id="SM00248">
    <property type="entry name" value="ANK"/>
    <property type="match status" value="5"/>
</dbReference>
<evidence type="ECO:0000313" key="17">
    <source>
        <dbReference type="Proteomes" id="UP001347796"/>
    </source>
</evidence>
<keyword evidence="8" id="KW-0106">Calcium</keyword>
<keyword evidence="10" id="KW-0406">Ion transport</keyword>
<feature type="transmembrane region" description="Helical" evidence="14">
    <location>
        <begin position="403"/>
        <end position="423"/>
    </location>
</feature>
<evidence type="ECO:0000256" key="13">
    <source>
        <dbReference type="PROSITE-ProRule" id="PRU00023"/>
    </source>
</evidence>
<evidence type="ECO:0000256" key="14">
    <source>
        <dbReference type="SAM" id="Phobius"/>
    </source>
</evidence>
<keyword evidence="4" id="KW-0109">Calcium transport</keyword>
<keyword evidence="12" id="KW-0407">Ion channel</keyword>
<comment type="subcellular location">
    <subcellularLocation>
        <location evidence="1">Cell membrane</location>
        <topology evidence="1">Multi-pass membrane protein</topology>
    </subcellularLocation>
</comment>
<feature type="repeat" description="ANK" evidence="13">
    <location>
        <begin position="276"/>
        <end position="308"/>
    </location>
</feature>
<dbReference type="InterPro" id="IPR024862">
    <property type="entry name" value="TRPV"/>
</dbReference>
<keyword evidence="5" id="KW-0107">Calcium channel</keyword>
<feature type="repeat" description="ANK" evidence="13">
    <location>
        <begin position="167"/>
        <end position="199"/>
    </location>
</feature>
<evidence type="ECO:0000259" key="15">
    <source>
        <dbReference type="Pfam" id="PF00520"/>
    </source>
</evidence>
<dbReference type="InterPro" id="IPR005821">
    <property type="entry name" value="Ion_trans_dom"/>
</dbReference>
<evidence type="ECO:0000256" key="6">
    <source>
        <dbReference type="ARBA" id="ARBA00022692"/>
    </source>
</evidence>
<proteinExistence type="predicted"/>
<dbReference type="Pfam" id="PF00520">
    <property type="entry name" value="Ion_trans"/>
    <property type="match status" value="1"/>
</dbReference>
<keyword evidence="7" id="KW-0677">Repeat</keyword>
<name>A0AAN8KJ89_PATCE</name>
<sequence>MGNANAVSKEVKVQGLDRKLYELVDMKGGGELITLMKEAKSTNDYTKIDKRIQQIAEDPKHTFLYPNGKSIRISELIRYRNKGESSFKSRNVGTKNIGNSFAKERNVIDKESYREVCWSMEERGSVGETILHLCFLNSSRTHADVAKRLIKFYPKLINDIYAGDEYYGENVLHMAIVNEDPAMVKFLLDNGADCRARTCGNFFCPDDQKTSRTDNSFNEWIDVCQKTNYEGHVYFGEYPLGFAACLGQEECVRLLVAKDKLNNDHSTPLTNLQDANGNTVLHMLIIHDKKEMFDLVHSLGGDLSIKNNQGLTPLTLAAKLARKGMYEHLLEIERAVYWKYGNVTCAGFPLQNIDTISTNGEINPQSALNLIVYGKEQGHLDMMEGLVENLLREKWKTFVRYRFYRRFVIFGIYFLAFAVAFALRPGRDYCADDAITTELYHCNKTQTNKTSDPCYLLRPYSDLDIVRLVLECCVLLTAISYLLLALKEIYHQGFRGFFITLRGAPAKAMFLLSCVFVVMMLPGRASCAHEYEDYMGIFAILGTAPYFLFFCRGFKMVGPFVVMIYNMIQGDLFRFVIIYAIFVIGFSQALFIQFRHQDSVFADPIESILAMFTMSGGQFEDFYDNFDNLEPGFSALVKIIFLVYMVLVTLLLVNMLIAMMGNTYQLIASTEKEWLRQWAKIVLVVEQSVSTSERLQKQMLYSQPRSETEEGRALVVRSHQTEKERREEERLREFHRVQQKMLAKQKKRIKIRAMNNAANAVDVSKAKEGKVNI</sequence>
<evidence type="ECO:0000256" key="7">
    <source>
        <dbReference type="ARBA" id="ARBA00022737"/>
    </source>
</evidence>
<keyword evidence="9 14" id="KW-1133">Transmembrane helix</keyword>
<organism evidence="16 17">
    <name type="scientific">Patella caerulea</name>
    <name type="common">Rayed Mediterranean limpet</name>
    <dbReference type="NCBI Taxonomy" id="87958"/>
    <lineage>
        <taxon>Eukaryota</taxon>
        <taxon>Metazoa</taxon>
        <taxon>Spiralia</taxon>
        <taxon>Lophotrochozoa</taxon>
        <taxon>Mollusca</taxon>
        <taxon>Gastropoda</taxon>
        <taxon>Patellogastropoda</taxon>
        <taxon>Patelloidea</taxon>
        <taxon>Patellidae</taxon>
        <taxon>Patella</taxon>
    </lineage>
</organism>
<comment type="caution">
    <text evidence="16">The sequence shown here is derived from an EMBL/GenBank/DDBJ whole genome shotgun (WGS) entry which is preliminary data.</text>
</comment>
<evidence type="ECO:0000256" key="12">
    <source>
        <dbReference type="ARBA" id="ARBA00023303"/>
    </source>
</evidence>
<feature type="domain" description="Ion transport" evidence="15">
    <location>
        <begin position="468"/>
        <end position="670"/>
    </location>
</feature>
<dbReference type="PROSITE" id="PS50297">
    <property type="entry name" value="ANK_REP_REGION"/>
    <property type="match status" value="1"/>
</dbReference>
<dbReference type="Gene3D" id="1.25.40.20">
    <property type="entry name" value="Ankyrin repeat-containing domain"/>
    <property type="match status" value="1"/>
</dbReference>
<dbReference type="PANTHER" id="PTHR10582:SF28">
    <property type="entry name" value="NANCHUNG, ISOFORM B"/>
    <property type="match status" value="1"/>
</dbReference>
<dbReference type="EMBL" id="JAZGQO010000001">
    <property type="protein sequence ID" value="KAK6194672.1"/>
    <property type="molecule type" value="Genomic_DNA"/>
</dbReference>
<evidence type="ECO:0000256" key="3">
    <source>
        <dbReference type="ARBA" id="ARBA00022475"/>
    </source>
</evidence>
<feature type="transmembrane region" description="Helical" evidence="14">
    <location>
        <begin position="504"/>
        <end position="522"/>
    </location>
</feature>
<keyword evidence="17" id="KW-1185">Reference proteome</keyword>
<reference evidence="16 17" key="1">
    <citation type="submission" date="2024-01" db="EMBL/GenBank/DDBJ databases">
        <title>The genome of the rayed Mediterranean limpet Patella caerulea (Linnaeus, 1758).</title>
        <authorList>
            <person name="Anh-Thu Weber A."/>
            <person name="Halstead-Nussloch G."/>
        </authorList>
    </citation>
    <scope>NUCLEOTIDE SEQUENCE [LARGE SCALE GENOMIC DNA]</scope>
    <source>
        <strain evidence="16">AATW-2023a</strain>
        <tissue evidence="16">Whole specimen</tissue>
    </source>
</reference>
<dbReference type="Proteomes" id="UP001347796">
    <property type="component" value="Unassembled WGS sequence"/>
</dbReference>
<evidence type="ECO:0000256" key="11">
    <source>
        <dbReference type="ARBA" id="ARBA00023136"/>
    </source>
</evidence>
<evidence type="ECO:0000256" key="10">
    <source>
        <dbReference type="ARBA" id="ARBA00023065"/>
    </source>
</evidence>
<dbReference type="FunFam" id="1.25.40.20:FF:000181">
    <property type="entry name" value="Nanchung, isoform A"/>
    <property type="match status" value="1"/>
</dbReference>
<dbReference type="Pfam" id="PF12796">
    <property type="entry name" value="Ank_2"/>
    <property type="match status" value="1"/>
</dbReference>
<evidence type="ECO:0000256" key="8">
    <source>
        <dbReference type="ARBA" id="ARBA00022837"/>
    </source>
</evidence>
<keyword evidence="3" id="KW-1003">Cell membrane</keyword>